<organism evidence="2 3">
    <name type="scientific">Solidesulfovibrio carbinolicus</name>
    <dbReference type="NCBI Taxonomy" id="296842"/>
    <lineage>
        <taxon>Bacteria</taxon>
        <taxon>Pseudomonadati</taxon>
        <taxon>Thermodesulfobacteriota</taxon>
        <taxon>Desulfovibrionia</taxon>
        <taxon>Desulfovibrionales</taxon>
        <taxon>Desulfovibrionaceae</taxon>
        <taxon>Solidesulfovibrio</taxon>
    </lineage>
</organism>
<evidence type="ECO:0000259" key="1">
    <source>
        <dbReference type="Pfam" id="PF10145"/>
    </source>
</evidence>
<dbReference type="OrthoDB" id="8019720at2"/>
<dbReference type="AlphaFoldDB" id="A0A4P6HM60"/>
<keyword evidence="3" id="KW-1185">Reference proteome</keyword>
<name>A0A4P6HM60_9BACT</name>
<dbReference type="Proteomes" id="UP000293296">
    <property type="component" value="Chromosome"/>
</dbReference>
<evidence type="ECO:0000313" key="3">
    <source>
        <dbReference type="Proteomes" id="UP000293296"/>
    </source>
</evidence>
<evidence type="ECO:0000313" key="2">
    <source>
        <dbReference type="EMBL" id="QAZ67030.1"/>
    </source>
</evidence>
<feature type="domain" description="Phage tail tape measure protein" evidence="1">
    <location>
        <begin position="197"/>
        <end position="404"/>
    </location>
</feature>
<gene>
    <name evidence="2" type="ORF">C3Y92_07215</name>
</gene>
<dbReference type="RefSeq" id="WP_129351199.1">
    <property type="nucleotide sequence ID" value="NZ_CP026538.1"/>
</dbReference>
<dbReference type="KEGG" id="dcb:C3Y92_07215"/>
<dbReference type="Pfam" id="PF10145">
    <property type="entry name" value="PhageMin_Tail"/>
    <property type="match status" value="1"/>
</dbReference>
<reference evidence="2 3" key="1">
    <citation type="submission" date="2018-02" db="EMBL/GenBank/DDBJ databases">
        <title>Genome sequence of Desulfovibrio carbinolicus DSM 3852.</title>
        <authorList>
            <person name="Wilbanks E."/>
            <person name="Skennerton C.T."/>
            <person name="Orphan V.J."/>
        </authorList>
    </citation>
    <scope>NUCLEOTIDE SEQUENCE [LARGE SCALE GENOMIC DNA]</scope>
    <source>
        <strain evidence="2 3">DSM 3852</strain>
    </source>
</reference>
<dbReference type="EMBL" id="CP026538">
    <property type="protein sequence ID" value="QAZ67030.1"/>
    <property type="molecule type" value="Genomic_DNA"/>
</dbReference>
<sequence>MSKSAEIAVVLRLRDQMGGQAAKALDTLTRAARGVGQGVGAAARELGRLDHSGQGVRSVSIAAAATDKLMGGLGRTAQKASRDVAAVGQAAGAVKSVGTQAHEALRGLDQAARSGNRLRDALRGMGTAGQAALGLVKGVGQAGAGLVAGAGVAAASLRQPIAFEKRLALMANTAYADRDAAGRIAGKKELEGAINTAVRQGGGSRDQAAEALDAMLASGAVKADSAQRLLPTIQKFASASGAGSGEIAEIVIRGIQQKFFSEGQAGEALDKAMAAGFELKDMAKWLPKMMALGSGMKSMSGFEQILAYSQASAITAGSKDEAGNNLVNLLQKLNSQDTQKDFAKLGIDLTGTLARARDKGKLPLEAFAQLVDEQVVGKDKRYAGLKARLGKAQGSERQQILSDMADLAEASAVGKVEQDRQALLALIAATNQKDYIADVQGKMQHAQGAGETAYQVYQSTTAASVERAGNEAEIARQGMLGDVSGPLKAAADTAAELAQRFPTLATVAAEAATSIGVMGAAAAAFGAMRLFTGGAGGAAAAAAAGGGGLAGMLGGKGGILATAGLAAWDIYATESNDALTRAQKNTQHTANAGGLAAAIAGMKLGAMAGAGLGSVVPGLGTGIGGIVGGLAGGAMGWWSGSRAGRFAGEQLWGPSGQAVTDAQKVVVEDKSTLHVESVLHLDGREVARAVNTYNTAEAKRE</sequence>
<dbReference type="InterPro" id="IPR010090">
    <property type="entry name" value="Phage_tape_meas"/>
</dbReference>
<proteinExistence type="predicted"/>
<accession>A0A4P6HM60</accession>
<protein>
    <submittedName>
        <fullName evidence="2">Tail tape measure protein</fullName>
    </submittedName>
</protein>